<evidence type="ECO:0000256" key="2">
    <source>
        <dbReference type="SAM" id="SignalP"/>
    </source>
</evidence>
<dbReference type="Proteomes" id="UP000031643">
    <property type="component" value="Chromosome"/>
</dbReference>
<reference evidence="3 4" key="1">
    <citation type="submission" date="2014-09" db="EMBL/GenBank/DDBJ databases">
        <title>Genome sequencing of Methyloceanibacter caenitepidi Gela4.</title>
        <authorList>
            <person name="Takeuchi M."/>
            <person name="Susumu S."/>
            <person name="Kamagata Y."/>
            <person name="Oshima K."/>
            <person name="Hattori M."/>
            <person name="Iwasaki W."/>
        </authorList>
    </citation>
    <scope>NUCLEOTIDE SEQUENCE [LARGE SCALE GENOMIC DNA]</scope>
    <source>
        <strain evidence="3 4">Gela4</strain>
    </source>
</reference>
<accession>A0A0A8K3S5</accession>
<evidence type="ECO:0000256" key="1">
    <source>
        <dbReference type="SAM" id="MobiDB-lite"/>
    </source>
</evidence>
<proteinExistence type="predicted"/>
<dbReference type="EMBL" id="AP014648">
    <property type="protein sequence ID" value="BAQ17560.1"/>
    <property type="molecule type" value="Genomic_DNA"/>
</dbReference>
<organism evidence="3 4">
    <name type="scientific">Methyloceanibacter caenitepidi</name>
    <dbReference type="NCBI Taxonomy" id="1384459"/>
    <lineage>
        <taxon>Bacteria</taxon>
        <taxon>Pseudomonadati</taxon>
        <taxon>Pseudomonadota</taxon>
        <taxon>Alphaproteobacteria</taxon>
        <taxon>Hyphomicrobiales</taxon>
        <taxon>Hyphomicrobiaceae</taxon>
        <taxon>Methyloceanibacter</taxon>
    </lineage>
</organism>
<protein>
    <submittedName>
        <fullName evidence="3">Uncharacterized protein</fullName>
    </submittedName>
</protein>
<feature type="chain" id="PRO_5002038889" evidence="2">
    <location>
        <begin position="26"/>
        <end position="194"/>
    </location>
</feature>
<evidence type="ECO:0000313" key="4">
    <source>
        <dbReference type="Proteomes" id="UP000031643"/>
    </source>
</evidence>
<dbReference type="KEGG" id="mcg:GL4_2117"/>
<feature type="signal peptide" evidence="2">
    <location>
        <begin position="1"/>
        <end position="25"/>
    </location>
</feature>
<feature type="region of interest" description="Disordered" evidence="1">
    <location>
        <begin position="140"/>
        <end position="169"/>
    </location>
</feature>
<keyword evidence="4" id="KW-1185">Reference proteome</keyword>
<feature type="compositionally biased region" description="Acidic residues" evidence="1">
    <location>
        <begin position="142"/>
        <end position="153"/>
    </location>
</feature>
<dbReference type="HOGENOM" id="CLU_1401039_0_0_5"/>
<dbReference type="STRING" id="1384459.GL4_2117"/>
<evidence type="ECO:0000313" key="3">
    <source>
        <dbReference type="EMBL" id="BAQ17560.1"/>
    </source>
</evidence>
<dbReference type="AlphaFoldDB" id="A0A0A8K3S5"/>
<sequence length="194" mass="20615">MTKLHPMAVVLLVAGFVAPYGTAHAEMLEPEECEALKSQHKSLLTATVQSALTRGPDWVKENLHDQEKIEQVREYLSVEEKLAFRCRTDGVRIPKPMPPPLPDRKPDVPTFVVAGVDATSLMPLRNPSREVSDAIASVLSEGEGEGDIDEGVDEASREAAPTNSGIANTAGGVDAAGAALAKDEAAIRQGLAKP</sequence>
<gene>
    <name evidence="3" type="ORF">GL4_2117</name>
</gene>
<keyword evidence="2" id="KW-0732">Signal</keyword>
<name>A0A0A8K3S5_9HYPH</name>